<sequence>MDDDQFKGNPLAPIGLVLSILGGPFGLIVSFLALRRSDRTGEGRGMALAGLLISAAWITIGVFVLSNIVNPADPAVAEADRARPTGTTVTVNPAVADATTPPAEPPITARELSALATDPAAAKGKKFSLLGEAVTADADDVIAYVHSADSPTATRVVLRGPLVGDVTEDDAFEAIVTVTGTRAGGLPLLQVTELEVS</sequence>
<evidence type="ECO:0000313" key="2">
    <source>
        <dbReference type="EMBL" id="GIE00571.1"/>
    </source>
</evidence>
<dbReference type="RefSeq" id="WP_203726210.1">
    <property type="nucleotide sequence ID" value="NZ_BAAATX010000031.1"/>
</dbReference>
<reference evidence="2 3" key="1">
    <citation type="submission" date="2021-01" db="EMBL/GenBank/DDBJ databases">
        <title>Whole genome shotgun sequence of Actinoplanes durhamensis NBRC 14914.</title>
        <authorList>
            <person name="Komaki H."/>
            <person name="Tamura T."/>
        </authorList>
    </citation>
    <scope>NUCLEOTIDE SEQUENCE [LARGE SCALE GENOMIC DNA]</scope>
    <source>
        <strain evidence="2 3">NBRC 14914</strain>
    </source>
</reference>
<organism evidence="2 3">
    <name type="scientific">Paractinoplanes durhamensis</name>
    <dbReference type="NCBI Taxonomy" id="113563"/>
    <lineage>
        <taxon>Bacteria</taxon>
        <taxon>Bacillati</taxon>
        <taxon>Actinomycetota</taxon>
        <taxon>Actinomycetes</taxon>
        <taxon>Micromonosporales</taxon>
        <taxon>Micromonosporaceae</taxon>
        <taxon>Paractinoplanes</taxon>
    </lineage>
</organism>
<accession>A0ABQ3YSK1</accession>
<proteinExistence type="predicted"/>
<evidence type="ECO:0000256" key="1">
    <source>
        <dbReference type="SAM" id="Phobius"/>
    </source>
</evidence>
<comment type="caution">
    <text evidence="2">The sequence shown here is derived from an EMBL/GenBank/DDBJ whole genome shotgun (WGS) entry which is preliminary data.</text>
</comment>
<evidence type="ECO:0008006" key="4">
    <source>
        <dbReference type="Google" id="ProtNLM"/>
    </source>
</evidence>
<keyword evidence="1" id="KW-1133">Transmembrane helix</keyword>
<keyword evidence="1" id="KW-0472">Membrane</keyword>
<name>A0ABQ3YSK1_9ACTN</name>
<gene>
    <name evidence="2" type="ORF">Adu01nite_19210</name>
</gene>
<keyword evidence="1" id="KW-0812">Transmembrane</keyword>
<dbReference type="Proteomes" id="UP000637628">
    <property type="component" value="Unassembled WGS sequence"/>
</dbReference>
<evidence type="ECO:0000313" key="3">
    <source>
        <dbReference type="Proteomes" id="UP000637628"/>
    </source>
</evidence>
<keyword evidence="3" id="KW-1185">Reference proteome</keyword>
<protein>
    <recommendedName>
        <fullName evidence="4">DUF4190 domain-containing protein</fullName>
    </recommendedName>
</protein>
<feature type="transmembrane region" description="Helical" evidence="1">
    <location>
        <begin position="46"/>
        <end position="65"/>
    </location>
</feature>
<dbReference type="EMBL" id="BOML01000018">
    <property type="protein sequence ID" value="GIE00571.1"/>
    <property type="molecule type" value="Genomic_DNA"/>
</dbReference>
<feature type="transmembrane region" description="Helical" evidence="1">
    <location>
        <begin position="12"/>
        <end position="34"/>
    </location>
</feature>